<reference evidence="3 5" key="3">
    <citation type="submission" date="2017-11" db="EMBL/GenBank/DDBJ databases">
        <title>De-novo sequencing of pomegranate (Punica granatum L.) genome.</title>
        <authorList>
            <person name="Akparov Z."/>
            <person name="Amiraslanov A."/>
            <person name="Hajiyeva S."/>
            <person name="Abbasov M."/>
            <person name="Kaur K."/>
            <person name="Hamwieh A."/>
            <person name="Solovyev V."/>
            <person name="Salamov A."/>
            <person name="Braich B."/>
            <person name="Kosarev P."/>
            <person name="Mahmoud A."/>
            <person name="Hajiyev E."/>
            <person name="Babayeva S."/>
            <person name="Izzatullayeva V."/>
            <person name="Mammadov A."/>
            <person name="Mammadov A."/>
            <person name="Sharifova S."/>
            <person name="Ojaghi J."/>
            <person name="Eynullazada K."/>
            <person name="Bayramov B."/>
            <person name="Abdulazimova A."/>
            <person name="Shahmuradov I."/>
        </authorList>
    </citation>
    <scope>NUCLEOTIDE SEQUENCE [LARGE SCALE GENOMIC DNA]</scope>
    <source>
        <strain evidence="3">AG2017</strain>
        <strain evidence="5">cv. AG2017</strain>
        <tissue evidence="3">Leaf</tissue>
    </source>
</reference>
<dbReference type="AlphaFoldDB" id="A0A218WGB8"/>
<feature type="region of interest" description="Disordered" evidence="1">
    <location>
        <begin position="53"/>
        <end position="73"/>
    </location>
</feature>
<keyword evidence="5" id="KW-1185">Reference proteome</keyword>
<name>A0A218WGB8_PUNGR</name>
<evidence type="ECO:0000313" key="3">
    <source>
        <dbReference type="EMBL" id="PKI58997.1"/>
    </source>
</evidence>
<organism evidence="2 4">
    <name type="scientific">Punica granatum</name>
    <name type="common">Pomegranate</name>
    <dbReference type="NCBI Taxonomy" id="22663"/>
    <lineage>
        <taxon>Eukaryota</taxon>
        <taxon>Viridiplantae</taxon>
        <taxon>Streptophyta</taxon>
        <taxon>Embryophyta</taxon>
        <taxon>Tracheophyta</taxon>
        <taxon>Spermatophyta</taxon>
        <taxon>Magnoliopsida</taxon>
        <taxon>eudicotyledons</taxon>
        <taxon>Gunneridae</taxon>
        <taxon>Pentapetalae</taxon>
        <taxon>rosids</taxon>
        <taxon>malvids</taxon>
        <taxon>Myrtales</taxon>
        <taxon>Lythraceae</taxon>
        <taxon>Punica</taxon>
    </lineage>
</organism>
<dbReference type="Proteomes" id="UP000197138">
    <property type="component" value="Unassembled WGS sequence"/>
</dbReference>
<dbReference type="EMBL" id="PGOL01001331">
    <property type="protein sequence ID" value="PKI58997.1"/>
    <property type="molecule type" value="Genomic_DNA"/>
</dbReference>
<evidence type="ECO:0000313" key="5">
    <source>
        <dbReference type="Proteomes" id="UP000233551"/>
    </source>
</evidence>
<accession>A0A218WGB8</accession>
<sequence length="73" mass="8541">MPPRRTGNQRRATEEDELDRRIEQIIDTRLEAALGRRLEMIVDRLAERMGALMETQQEVDPRRSRVPNPTADL</sequence>
<dbReference type="EMBL" id="MTKT01004486">
    <property type="protein sequence ID" value="OWM71281.1"/>
    <property type="molecule type" value="Genomic_DNA"/>
</dbReference>
<reference evidence="4" key="1">
    <citation type="journal article" date="2017" name="Plant J.">
        <title>The pomegranate (Punica granatum L.) genome and the genomics of punicalagin biosynthesis.</title>
        <authorList>
            <person name="Qin G."/>
            <person name="Xu C."/>
            <person name="Ming R."/>
            <person name="Tang H."/>
            <person name="Guyot R."/>
            <person name="Kramer E.M."/>
            <person name="Hu Y."/>
            <person name="Yi X."/>
            <person name="Qi Y."/>
            <person name="Xu X."/>
            <person name="Gao Z."/>
            <person name="Pan H."/>
            <person name="Jian J."/>
            <person name="Tian Y."/>
            <person name="Yue Z."/>
            <person name="Xu Y."/>
        </authorList>
    </citation>
    <scope>NUCLEOTIDE SEQUENCE [LARGE SCALE GENOMIC DNA]</scope>
    <source>
        <strain evidence="4">cv. Dabenzi</strain>
    </source>
</reference>
<dbReference type="Proteomes" id="UP000233551">
    <property type="component" value="Unassembled WGS sequence"/>
</dbReference>
<reference evidence="2" key="2">
    <citation type="submission" date="2017-06" db="EMBL/GenBank/DDBJ databases">
        <title>The pomegranate genome and the genomics of punicalagin biosynthesis.</title>
        <authorList>
            <person name="Xu C."/>
        </authorList>
    </citation>
    <scope>NUCLEOTIDE SEQUENCE [LARGE SCALE GENOMIC DNA]</scope>
    <source>
        <tissue evidence="2">Fresh leaf</tissue>
    </source>
</reference>
<gene>
    <name evidence="2" type="ORF">CDL15_Pgr011408</name>
    <name evidence="3" type="ORF">CRG98_020565</name>
</gene>
<proteinExistence type="predicted"/>
<evidence type="ECO:0000313" key="4">
    <source>
        <dbReference type="Proteomes" id="UP000197138"/>
    </source>
</evidence>
<protein>
    <submittedName>
        <fullName evidence="2">Uncharacterized protein</fullName>
    </submittedName>
</protein>
<evidence type="ECO:0000313" key="2">
    <source>
        <dbReference type="EMBL" id="OWM71281.1"/>
    </source>
</evidence>
<evidence type="ECO:0000256" key="1">
    <source>
        <dbReference type="SAM" id="MobiDB-lite"/>
    </source>
</evidence>
<comment type="caution">
    <text evidence="2">The sequence shown here is derived from an EMBL/GenBank/DDBJ whole genome shotgun (WGS) entry which is preliminary data.</text>
</comment>